<dbReference type="Pfam" id="PF02661">
    <property type="entry name" value="Fic"/>
    <property type="match status" value="1"/>
</dbReference>
<sequence length="510" mass="57540">MATPAEKLAQSLEALHSLQKIEKTVAIRTKDLTRTHRERLLKSGFLKEVLKGWYLASRPDERPGDTTGWYTSFWQFCASYLNERFDEQWVLSPEQSLALHSGNWVVPQQLLVRSPEANNNETKLLLGTSLFDIRVASPADDEVEVKEGLRIYALSAALVLCSPVYFIRSAMDARSALSLVRDTSDLLAILLRGGHTVVAGRLAGAFRNIGNDRLADDLIQTMRSAGYEVREEDPFTAKLPSILSFRESSPYVNRIRLLWQSMRETVLEHFPAAPGRPSNIDAYLKQVDDAFITDAYNSLSIEGYQVTPALIERVRQGQWNPDQVEADQDQKNALAARGYWQAHQAVKQTIKTILQGQNAGEAVENDHRIWYRELFAPSVSIGLLNASDLAGYRNGQVYIRGSKHVPLNRDAVRDVMPIFFELLQTESEPAVRVVLGHFIFVYIHPYMDGNGRIGRFLMNAMLASGGYPWTIVPLSERNNYMHALEKASVEQDITDFTIFLANLVKNNQEL</sequence>
<dbReference type="PANTHER" id="PTHR13504:SF38">
    <property type="entry name" value="FIDO DOMAIN-CONTAINING PROTEIN"/>
    <property type="match status" value="1"/>
</dbReference>
<dbReference type="PROSITE" id="PS51459">
    <property type="entry name" value="FIDO"/>
    <property type="match status" value="1"/>
</dbReference>
<dbReference type="GO" id="GO:0005524">
    <property type="term" value="F:ATP binding"/>
    <property type="evidence" value="ECO:0007669"/>
    <property type="project" value="UniProtKB-KW"/>
</dbReference>
<keyword evidence="2" id="KW-0547">Nucleotide-binding</keyword>
<name>A0A4Q2UCT4_9BACT</name>
<dbReference type="Gene3D" id="1.10.3290.10">
    <property type="entry name" value="Fido-like domain"/>
    <property type="match status" value="1"/>
</dbReference>
<reference evidence="4 5" key="1">
    <citation type="submission" date="2019-01" db="EMBL/GenBank/DDBJ databases">
        <title>Spirosoma flava sp. nov., a propanil-degrading bacterium isolated from herbicide-contaminated soil.</title>
        <authorList>
            <person name="Zhang L."/>
            <person name="Jiang J.-D."/>
        </authorList>
    </citation>
    <scope>NUCLEOTIDE SEQUENCE [LARGE SCALE GENOMIC DNA]</scope>
    <source>
        <strain evidence="4 5">TY50</strain>
    </source>
</reference>
<dbReference type="RefSeq" id="WP_129605740.1">
    <property type="nucleotide sequence ID" value="NZ_SBLB01000010.1"/>
</dbReference>
<evidence type="ECO:0000256" key="2">
    <source>
        <dbReference type="PIRSR" id="PIRSR640198-2"/>
    </source>
</evidence>
<evidence type="ECO:0000313" key="5">
    <source>
        <dbReference type="Proteomes" id="UP000290407"/>
    </source>
</evidence>
<evidence type="ECO:0000313" key="4">
    <source>
        <dbReference type="EMBL" id="RYC66953.1"/>
    </source>
</evidence>
<dbReference type="AlphaFoldDB" id="A0A4Q2UCT4"/>
<dbReference type="EMBL" id="SBLB01000010">
    <property type="protein sequence ID" value="RYC66953.1"/>
    <property type="molecule type" value="Genomic_DNA"/>
</dbReference>
<feature type="binding site" evidence="2">
    <location>
        <begin position="448"/>
        <end position="455"/>
    </location>
    <ligand>
        <name>ATP</name>
        <dbReference type="ChEBI" id="CHEBI:30616"/>
    </ligand>
</feature>
<protein>
    <submittedName>
        <fullName evidence="4">Cell filamentation protein Fic</fullName>
    </submittedName>
</protein>
<keyword evidence="2" id="KW-0067">ATP-binding</keyword>
<dbReference type="InterPro" id="IPR040198">
    <property type="entry name" value="Fido_containing"/>
</dbReference>
<evidence type="ECO:0000256" key="1">
    <source>
        <dbReference type="PIRSR" id="PIRSR640198-1"/>
    </source>
</evidence>
<dbReference type="SUPFAM" id="SSF140931">
    <property type="entry name" value="Fic-like"/>
    <property type="match status" value="1"/>
</dbReference>
<proteinExistence type="predicted"/>
<dbReference type="PANTHER" id="PTHR13504">
    <property type="entry name" value="FIDO DOMAIN-CONTAINING PROTEIN DDB_G0283145"/>
    <property type="match status" value="1"/>
</dbReference>
<gene>
    <name evidence="4" type="ORF">EQG79_26615</name>
</gene>
<dbReference type="InterPro" id="IPR036597">
    <property type="entry name" value="Fido-like_dom_sf"/>
</dbReference>
<organism evidence="4 5">
    <name type="scientific">Spirosoma sordidisoli</name>
    <dbReference type="NCBI Taxonomy" id="2502893"/>
    <lineage>
        <taxon>Bacteria</taxon>
        <taxon>Pseudomonadati</taxon>
        <taxon>Bacteroidota</taxon>
        <taxon>Cytophagia</taxon>
        <taxon>Cytophagales</taxon>
        <taxon>Cytophagaceae</taxon>
        <taxon>Spirosoma</taxon>
    </lineage>
</organism>
<feature type="active site" evidence="1">
    <location>
        <position position="444"/>
    </location>
</feature>
<evidence type="ECO:0000259" key="3">
    <source>
        <dbReference type="PROSITE" id="PS51459"/>
    </source>
</evidence>
<feature type="domain" description="Fido" evidence="3">
    <location>
        <begin position="358"/>
        <end position="502"/>
    </location>
</feature>
<dbReference type="InterPro" id="IPR003812">
    <property type="entry name" value="Fido"/>
</dbReference>
<keyword evidence="5" id="KW-1185">Reference proteome</keyword>
<dbReference type="Proteomes" id="UP000290407">
    <property type="component" value="Unassembled WGS sequence"/>
</dbReference>
<accession>A0A4Q2UCT4</accession>
<comment type="caution">
    <text evidence="4">The sequence shown here is derived from an EMBL/GenBank/DDBJ whole genome shotgun (WGS) entry which is preliminary data.</text>
</comment>